<feature type="transmembrane region" description="Helical" evidence="8">
    <location>
        <begin position="405"/>
        <end position="425"/>
    </location>
</feature>
<feature type="transmembrane region" description="Helical" evidence="8">
    <location>
        <begin position="154"/>
        <end position="172"/>
    </location>
</feature>
<comment type="subcellular location">
    <subcellularLocation>
        <location evidence="1 8">Cell membrane</location>
        <topology evidence="1 8">Multi-pass membrane protein</topology>
    </subcellularLocation>
</comment>
<evidence type="ECO:0000256" key="5">
    <source>
        <dbReference type="ARBA" id="ARBA00022692"/>
    </source>
</evidence>
<keyword evidence="4 8" id="KW-1003">Cell membrane</keyword>
<feature type="transmembrane region" description="Helical" evidence="8">
    <location>
        <begin position="251"/>
        <end position="270"/>
    </location>
</feature>
<dbReference type="PRINTS" id="PR00175">
    <property type="entry name" value="NAALASMPORT"/>
</dbReference>
<evidence type="ECO:0000256" key="2">
    <source>
        <dbReference type="ARBA" id="ARBA00009261"/>
    </source>
</evidence>
<accession>A0ABM6U4E6</accession>
<comment type="similarity">
    <text evidence="2 8">Belongs to the alanine or glycine:cation symporter (AGCS) (TC 2.A.25) family.</text>
</comment>
<feature type="transmembrane region" description="Helical" evidence="8">
    <location>
        <begin position="192"/>
        <end position="212"/>
    </location>
</feature>
<name>A0ABM6U4E6_FUSVA</name>
<reference evidence="10" key="1">
    <citation type="journal article" date="2018" name="MSphere">
        <title>Fusobacterium Genomics Using MinION and Illumina Sequencing Enables Genome Completion and Correction.</title>
        <authorList>
            <person name="Todd S.M."/>
            <person name="Settlage R.E."/>
            <person name="Lahmers K.K."/>
            <person name="Slade D.J."/>
        </authorList>
    </citation>
    <scope>NUCLEOTIDE SEQUENCE [LARGE SCALE GENOMIC DNA]</scope>
    <source>
        <strain evidence="10">ATCC 27725</strain>
    </source>
</reference>
<evidence type="ECO:0000313" key="10">
    <source>
        <dbReference type="Proteomes" id="UP000241238"/>
    </source>
</evidence>
<evidence type="ECO:0000256" key="7">
    <source>
        <dbReference type="ARBA" id="ARBA00023136"/>
    </source>
</evidence>
<keyword evidence="10" id="KW-1185">Reference proteome</keyword>
<keyword evidence="5 8" id="KW-0812">Transmembrane</keyword>
<feature type="transmembrane region" description="Helical" evidence="8">
    <location>
        <begin position="360"/>
        <end position="384"/>
    </location>
</feature>
<sequence length="517" mass="56682">MRRKVGMFASILNGINDFLWGKPFTYFVLFIGLYFTIRSGFFSIFHFKHILKNTFGSMFGEEANKKKKGSVTPFEAVCVAIGGCVGCGNIGGVASAVAVGGPGAIFWMWVWAFFGMTVKCVETTLGCHYRSKDETGRFFGGSTYFMEKGISKQLGFTKFGIGLAIAFGIGFLSQFLGGSQAYTIAEVLNQSFGFNMIEVTIIYSLILFYVIWKGTPRVAAFAAKAVPFMCTIFILGGLALVIANYQNVPHAFAMIFHDAFTGTAAVGGFVGSTVSQVISTGVARSINSNEAGQGSSPLIHGSANTIHPFRQGIWGSFEVFIDTLVVCSITALAVLCSGVWDDGYTGATLTIKAYESVFGHFGSVYIGLMCALFGLTTTAGWYTYYIAVMRHGTRYNPVLGDRLELLFKFIFPLPNIIIVSSIVLTGNGPDLFWTIVNISLVAPVFTNLLGLFMLREKFFALLKDYKARYMGIGKVDPNFYVFYEDDPVIAREEEIIRKKIKAVRDAAYQSKDIVLED</sequence>
<dbReference type="PANTHER" id="PTHR30330:SF14">
    <property type="entry name" value="SODIUM_AMINO ACID (ALANINE) SYMPORTER"/>
    <property type="match status" value="1"/>
</dbReference>
<keyword evidence="7 8" id="KW-0472">Membrane</keyword>
<feature type="transmembrane region" description="Helical" evidence="8">
    <location>
        <begin position="224"/>
        <end position="245"/>
    </location>
</feature>
<feature type="transmembrane region" description="Helical" evidence="8">
    <location>
        <begin position="431"/>
        <end position="454"/>
    </location>
</feature>
<keyword evidence="6 8" id="KW-1133">Transmembrane helix</keyword>
<keyword evidence="3 8" id="KW-0813">Transport</keyword>
<dbReference type="InterPro" id="IPR001463">
    <property type="entry name" value="Na/Ala_symport"/>
</dbReference>
<gene>
    <name evidence="9" type="ORF">C4N18_08165</name>
</gene>
<dbReference type="Pfam" id="PF01235">
    <property type="entry name" value="Na_Ala_symp"/>
    <property type="match status" value="1"/>
</dbReference>
<dbReference type="PROSITE" id="PS00873">
    <property type="entry name" value="NA_ALANINE_SYMP"/>
    <property type="match status" value="1"/>
</dbReference>
<dbReference type="NCBIfam" id="TIGR00835">
    <property type="entry name" value="agcS"/>
    <property type="match status" value="1"/>
</dbReference>
<evidence type="ECO:0000256" key="8">
    <source>
        <dbReference type="RuleBase" id="RU363064"/>
    </source>
</evidence>
<feature type="transmembrane region" description="Helical" evidence="8">
    <location>
        <begin position="24"/>
        <end position="45"/>
    </location>
</feature>
<evidence type="ECO:0000313" key="9">
    <source>
        <dbReference type="EMBL" id="AVQ31189.1"/>
    </source>
</evidence>
<evidence type="ECO:0000256" key="4">
    <source>
        <dbReference type="ARBA" id="ARBA00022475"/>
    </source>
</evidence>
<evidence type="ECO:0000256" key="6">
    <source>
        <dbReference type="ARBA" id="ARBA00022989"/>
    </source>
</evidence>
<organism evidence="9 10">
    <name type="scientific">Fusobacterium varium ATCC 27725</name>
    <dbReference type="NCBI Taxonomy" id="469618"/>
    <lineage>
        <taxon>Bacteria</taxon>
        <taxon>Fusobacteriati</taxon>
        <taxon>Fusobacteriota</taxon>
        <taxon>Fusobacteriia</taxon>
        <taxon>Fusobacteriales</taxon>
        <taxon>Fusobacteriaceae</taxon>
        <taxon>Fusobacterium</taxon>
    </lineage>
</organism>
<feature type="transmembrane region" description="Helical" evidence="8">
    <location>
        <begin position="319"/>
        <end position="340"/>
    </location>
</feature>
<evidence type="ECO:0000256" key="1">
    <source>
        <dbReference type="ARBA" id="ARBA00004651"/>
    </source>
</evidence>
<evidence type="ECO:0000256" key="3">
    <source>
        <dbReference type="ARBA" id="ARBA00022448"/>
    </source>
</evidence>
<proteinExistence type="inferred from homology"/>
<dbReference type="PANTHER" id="PTHR30330">
    <property type="entry name" value="AGSS FAMILY TRANSPORTER, SODIUM-ALANINE"/>
    <property type="match status" value="1"/>
</dbReference>
<protein>
    <submittedName>
        <fullName evidence="9">Sodium:alanine symporter family protein</fullName>
    </submittedName>
</protein>
<keyword evidence="8" id="KW-0769">Symport</keyword>
<dbReference type="Proteomes" id="UP000241238">
    <property type="component" value="Chromosome"/>
</dbReference>
<dbReference type="EMBL" id="CP028103">
    <property type="protein sequence ID" value="AVQ31189.1"/>
    <property type="molecule type" value="Genomic_DNA"/>
</dbReference>